<dbReference type="Gene3D" id="3.40.50.1820">
    <property type="entry name" value="alpha/beta hydrolase"/>
    <property type="match status" value="2"/>
</dbReference>
<organism evidence="2 3">
    <name type="scientific">Psilocybe cyanescens</name>
    <dbReference type="NCBI Taxonomy" id="93625"/>
    <lineage>
        <taxon>Eukaryota</taxon>
        <taxon>Fungi</taxon>
        <taxon>Dikarya</taxon>
        <taxon>Basidiomycota</taxon>
        <taxon>Agaricomycotina</taxon>
        <taxon>Agaricomycetes</taxon>
        <taxon>Agaricomycetidae</taxon>
        <taxon>Agaricales</taxon>
        <taxon>Agaricineae</taxon>
        <taxon>Strophariaceae</taxon>
        <taxon>Psilocybe</taxon>
    </lineage>
</organism>
<dbReference type="OrthoDB" id="10249433at2759"/>
<comment type="caution">
    <text evidence="2">The sequence shown here is derived from an EMBL/GenBank/DDBJ whole genome shotgun (WGS) entry which is preliminary data.</text>
</comment>
<reference evidence="2 3" key="1">
    <citation type="journal article" date="2018" name="Evol. Lett.">
        <title>Horizontal gene cluster transfer increased hallucinogenic mushroom diversity.</title>
        <authorList>
            <person name="Reynolds H.T."/>
            <person name="Vijayakumar V."/>
            <person name="Gluck-Thaler E."/>
            <person name="Korotkin H.B."/>
            <person name="Matheny P.B."/>
            <person name="Slot J.C."/>
        </authorList>
    </citation>
    <scope>NUCLEOTIDE SEQUENCE [LARGE SCALE GENOMIC DNA]</scope>
    <source>
        <strain evidence="2 3">2631</strain>
    </source>
</reference>
<dbReference type="SUPFAM" id="SSF53474">
    <property type="entry name" value="alpha/beta-Hydrolases"/>
    <property type="match status" value="2"/>
</dbReference>
<accession>A0A409XLF8</accession>
<dbReference type="InterPro" id="IPR029058">
    <property type="entry name" value="AB_hydrolase_fold"/>
</dbReference>
<sequence length="506" mass="57422">MIWYNQRMLVYPSGFEAYPRSVDSPKEYHLPYEDVELVTKDKVKLRCYLIRRDELEKARGTVIMFHGNAMNHGEAIPRAAKLFYKGFNVLTVEYRGSAAIDYILTHPVLSDLPIIIYGQSLGGGVAIHAASKNANKLSALIVENTFTSIPDLVKGLPLIRRFSWLCTQRWKSASKMAHLPTTLPILMLSGLMDEVIPFSHMENLWKVAKTRGRQKRNKGSLNEQYHPPEEDIYRTFPYGTHNSTFLQFDYWETILEFLDNAEARGTIIVFHGNSCDRGDLLEIFASQLRHHYNIFAAEYRGYGRSEGTPTEKGSYIIYFLPMYSAGYDDLELSGLCLDAQAAVDYIIYGHSLGGAVAIHVTSENGDKIDALVVENTFTSLSAVIRDFPVVGWPLSIFCTEKWPSRSKIKRIPREIPILLLGGMADKLVRPHQMRSLWRAAKNRGQIKKSWPNKSSAETEEAEDAYVSQDQFILFPDGDHRTTHEQGGYWTIIHGFLDNVIDGTPTK</sequence>
<protein>
    <recommendedName>
        <fullName evidence="1">Serine aminopeptidase S33 domain-containing protein</fullName>
    </recommendedName>
</protein>
<gene>
    <name evidence="2" type="ORF">CVT25_013190</name>
</gene>
<dbReference type="Pfam" id="PF12146">
    <property type="entry name" value="Hydrolase_4"/>
    <property type="match status" value="1"/>
</dbReference>
<feature type="domain" description="Serine aminopeptidase S33" evidence="1">
    <location>
        <begin position="262"/>
        <end position="382"/>
    </location>
</feature>
<dbReference type="STRING" id="93625.A0A409XLF8"/>
<dbReference type="PANTHER" id="PTHR12277:SF81">
    <property type="entry name" value="PROTEIN ABHD13"/>
    <property type="match status" value="1"/>
</dbReference>
<dbReference type="GO" id="GO:0008474">
    <property type="term" value="F:palmitoyl-(protein) hydrolase activity"/>
    <property type="evidence" value="ECO:0007669"/>
    <property type="project" value="TreeGrafter"/>
</dbReference>
<keyword evidence="3" id="KW-1185">Reference proteome</keyword>
<evidence type="ECO:0000313" key="3">
    <source>
        <dbReference type="Proteomes" id="UP000283269"/>
    </source>
</evidence>
<dbReference type="PANTHER" id="PTHR12277">
    <property type="entry name" value="ALPHA/BETA HYDROLASE DOMAIN-CONTAINING PROTEIN"/>
    <property type="match status" value="1"/>
</dbReference>
<dbReference type="Proteomes" id="UP000283269">
    <property type="component" value="Unassembled WGS sequence"/>
</dbReference>
<dbReference type="AlphaFoldDB" id="A0A409XLF8"/>
<dbReference type="InterPro" id="IPR022742">
    <property type="entry name" value="Hydrolase_4"/>
</dbReference>
<evidence type="ECO:0000313" key="2">
    <source>
        <dbReference type="EMBL" id="PPQ91635.1"/>
    </source>
</evidence>
<evidence type="ECO:0000259" key="1">
    <source>
        <dbReference type="Pfam" id="PF12146"/>
    </source>
</evidence>
<dbReference type="InParanoid" id="A0A409XLF8"/>
<dbReference type="GO" id="GO:0016020">
    <property type="term" value="C:membrane"/>
    <property type="evidence" value="ECO:0007669"/>
    <property type="project" value="TreeGrafter"/>
</dbReference>
<proteinExistence type="predicted"/>
<name>A0A409XLF8_PSICY</name>
<dbReference type="EMBL" id="NHYD01001267">
    <property type="protein sequence ID" value="PPQ91635.1"/>
    <property type="molecule type" value="Genomic_DNA"/>
</dbReference>